<dbReference type="RefSeq" id="WP_264136615.1">
    <property type="nucleotide sequence ID" value="NZ_JAOYOD010000001.1"/>
</dbReference>
<keyword evidence="1 3" id="KW-0853">WD repeat</keyword>
<dbReference type="InterPro" id="IPR036322">
    <property type="entry name" value="WD40_repeat_dom_sf"/>
</dbReference>
<evidence type="ECO:0000256" key="2">
    <source>
        <dbReference type="ARBA" id="ARBA00022737"/>
    </source>
</evidence>
<dbReference type="InterPro" id="IPR001680">
    <property type="entry name" value="WD40_rpt"/>
</dbReference>
<dbReference type="SMART" id="SM00320">
    <property type="entry name" value="WD40"/>
    <property type="match status" value="5"/>
</dbReference>
<dbReference type="SUPFAM" id="SSF50978">
    <property type="entry name" value="WD40 repeat-like"/>
    <property type="match status" value="1"/>
</dbReference>
<protein>
    <recommendedName>
        <fullName evidence="7">WD domain-containing protein, G-beta repeat-containing protein</fullName>
    </recommendedName>
</protein>
<feature type="signal peptide" evidence="4">
    <location>
        <begin position="1"/>
        <end position="20"/>
    </location>
</feature>
<dbReference type="InterPro" id="IPR051179">
    <property type="entry name" value="WD_repeat_multifunction"/>
</dbReference>
<dbReference type="Gene3D" id="2.130.10.10">
    <property type="entry name" value="YVTN repeat-like/Quinoprotein amine dehydrogenase"/>
    <property type="match status" value="2"/>
</dbReference>
<comment type="caution">
    <text evidence="5">The sequence shown here is derived from an EMBL/GenBank/DDBJ whole genome shotgun (WGS) entry which is preliminary data.</text>
</comment>
<proteinExistence type="predicted"/>
<dbReference type="PRINTS" id="PR00320">
    <property type="entry name" value="GPROTEINBRPT"/>
</dbReference>
<keyword evidence="6" id="KW-1185">Reference proteome</keyword>
<feature type="repeat" description="WD" evidence="3">
    <location>
        <begin position="111"/>
        <end position="152"/>
    </location>
</feature>
<dbReference type="PANTHER" id="PTHR19857">
    <property type="entry name" value="MITOCHONDRIAL DIVISION PROTEIN 1-RELATED"/>
    <property type="match status" value="1"/>
</dbReference>
<reference evidence="5 6" key="1">
    <citation type="submission" date="2022-10" db="EMBL/GenBank/DDBJ databases">
        <title>Comparative genomics and taxonomic characterization of three novel marine species of genus Reichenbachiella exhibiting antioxidant and polysaccharide degradation activities.</title>
        <authorList>
            <person name="Muhammad N."/>
            <person name="Lee Y.-J."/>
            <person name="Ko J."/>
            <person name="Kim S.-G."/>
        </authorList>
    </citation>
    <scope>NUCLEOTIDE SEQUENCE [LARGE SCALE GENOMIC DNA]</scope>
    <source>
        <strain evidence="5 6">ABR2-5</strain>
    </source>
</reference>
<evidence type="ECO:0000313" key="5">
    <source>
        <dbReference type="EMBL" id="MCV9385832.1"/>
    </source>
</evidence>
<accession>A0ABT3CQE2</accession>
<dbReference type="PROSITE" id="PS50082">
    <property type="entry name" value="WD_REPEATS_2"/>
    <property type="match status" value="3"/>
</dbReference>
<dbReference type="PROSITE" id="PS50294">
    <property type="entry name" value="WD_REPEATS_REGION"/>
    <property type="match status" value="3"/>
</dbReference>
<name>A0ABT3CQE2_9BACT</name>
<dbReference type="InterPro" id="IPR020472">
    <property type="entry name" value="WD40_PAC1"/>
</dbReference>
<dbReference type="Proteomes" id="UP001300692">
    <property type="component" value="Unassembled WGS sequence"/>
</dbReference>
<dbReference type="PROSITE" id="PS00678">
    <property type="entry name" value="WD_REPEATS_1"/>
    <property type="match status" value="1"/>
</dbReference>
<dbReference type="EMBL" id="JAOYOD010000001">
    <property type="protein sequence ID" value="MCV9385832.1"/>
    <property type="molecule type" value="Genomic_DNA"/>
</dbReference>
<keyword evidence="2" id="KW-0677">Repeat</keyword>
<keyword evidence="4" id="KW-0732">Signal</keyword>
<dbReference type="InterPro" id="IPR019775">
    <property type="entry name" value="WD40_repeat_CS"/>
</dbReference>
<feature type="chain" id="PRO_5047333211" description="WD domain-containing protein, G-beta repeat-containing protein" evidence="4">
    <location>
        <begin position="21"/>
        <end position="436"/>
    </location>
</feature>
<gene>
    <name evidence="5" type="ORF">N7U62_04120</name>
</gene>
<evidence type="ECO:0000256" key="4">
    <source>
        <dbReference type="SAM" id="SignalP"/>
    </source>
</evidence>
<evidence type="ECO:0000313" key="6">
    <source>
        <dbReference type="Proteomes" id="UP001300692"/>
    </source>
</evidence>
<evidence type="ECO:0000256" key="1">
    <source>
        <dbReference type="ARBA" id="ARBA00022574"/>
    </source>
</evidence>
<dbReference type="InterPro" id="IPR015943">
    <property type="entry name" value="WD40/YVTN_repeat-like_dom_sf"/>
</dbReference>
<dbReference type="Pfam" id="PF00400">
    <property type="entry name" value="WD40"/>
    <property type="match status" value="3"/>
</dbReference>
<sequence length="436" mass="49555">MTIRTLSFLFLLLSSLTLQAQVQDSSYIDELKEEISILKTTELIQSMSQRSEIMPSYHTELKALIAKQAYDFWVENEGEKYVSHKNVYAALYYANKYLNYDSTTFQSYNQVMAHSESVVSLKFGPDSSTFYSAGSDGRVLKWNLNDIKGIPTVLYQGDHLIKSIDVSHDGQILMITSKSDGIFFVKTKDILSEGETISHDPELVQNATFFPNEYKYLTVNQSGQIRIKGFNVDSTLNRSNNQAVNTIMIDESGKEVFLGGKKGQLEIINDRSDSSYFIPELFAINALAISPDKKLLAIGREKGDAVLYDLEKKKIKRIISGHQSAVTDVDFSNDNQHLLTASRDATTRIWDINNSRVMPLILDDHEDWVFCAKFTPDGKRVVTGSKDKHIRVWTIDFEQLADRICQLVDRNLTADEWDEYVGDTFSYQETCPNIEN</sequence>
<evidence type="ECO:0000256" key="3">
    <source>
        <dbReference type="PROSITE-ProRule" id="PRU00221"/>
    </source>
</evidence>
<organism evidence="5 6">
    <name type="scientific">Reichenbachiella ulvae</name>
    <dbReference type="NCBI Taxonomy" id="2980104"/>
    <lineage>
        <taxon>Bacteria</taxon>
        <taxon>Pseudomonadati</taxon>
        <taxon>Bacteroidota</taxon>
        <taxon>Cytophagia</taxon>
        <taxon>Cytophagales</taxon>
        <taxon>Reichenbachiellaceae</taxon>
        <taxon>Reichenbachiella</taxon>
    </lineage>
</organism>
<feature type="repeat" description="WD" evidence="3">
    <location>
        <begin position="362"/>
        <end position="403"/>
    </location>
</feature>
<feature type="repeat" description="WD" evidence="3">
    <location>
        <begin position="319"/>
        <end position="360"/>
    </location>
</feature>
<evidence type="ECO:0008006" key="7">
    <source>
        <dbReference type="Google" id="ProtNLM"/>
    </source>
</evidence>